<name>A0A655ENJ1_SALET</name>
<organism evidence="1 2">
    <name type="scientific">Salmonella enterica subsp. enterica serovar Bovismorbificans</name>
    <dbReference type="NCBI Taxonomy" id="58097"/>
    <lineage>
        <taxon>Bacteria</taxon>
        <taxon>Pseudomonadati</taxon>
        <taxon>Pseudomonadota</taxon>
        <taxon>Gammaproteobacteria</taxon>
        <taxon>Enterobacterales</taxon>
        <taxon>Enterobacteriaceae</taxon>
        <taxon>Salmonella</taxon>
    </lineage>
</organism>
<evidence type="ECO:0008006" key="3">
    <source>
        <dbReference type="Google" id="ProtNLM"/>
    </source>
</evidence>
<protein>
    <recommendedName>
        <fullName evidence="3">Type I toxin-antitoxin system SymE family toxin</fullName>
    </recommendedName>
</protein>
<gene>
    <name evidence="1" type="ORF">ERS008198_04920</name>
</gene>
<proteinExistence type="predicted"/>
<dbReference type="AlphaFoldDB" id="A0A655ENJ1"/>
<sequence>MPVKVRVMRDCIVITPQHTRGLFGCIEGMGVTRINKRNAEQWLKTFPGR</sequence>
<dbReference type="Proteomes" id="UP000041314">
    <property type="component" value="Unassembled WGS sequence"/>
</dbReference>
<evidence type="ECO:0000313" key="1">
    <source>
        <dbReference type="EMBL" id="CNV28828.1"/>
    </source>
</evidence>
<dbReference type="EMBL" id="CQPA01000084">
    <property type="protein sequence ID" value="CNV28828.1"/>
    <property type="molecule type" value="Genomic_DNA"/>
</dbReference>
<reference evidence="1 2" key="1">
    <citation type="submission" date="2015-03" db="EMBL/GenBank/DDBJ databases">
        <authorList>
            <consortium name="Pathogen Informatics"/>
        </authorList>
    </citation>
    <scope>NUCLEOTIDE SEQUENCE [LARGE SCALE GENOMIC DNA]</scope>
    <source>
        <strain evidence="1 2">A1104</strain>
    </source>
</reference>
<evidence type="ECO:0000313" key="2">
    <source>
        <dbReference type="Proteomes" id="UP000041314"/>
    </source>
</evidence>
<accession>A0A655ENJ1</accession>